<keyword evidence="1" id="KW-0472">Membrane</keyword>
<organism evidence="2 3">
    <name type="scientific">Lysobacter yangpyeongensis</name>
    <dbReference type="NCBI Taxonomy" id="346182"/>
    <lineage>
        <taxon>Bacteria</taxon>
        <taxon>Pseudomonadati</taxon>
        <taxon>Pseudomonadota</taxon>
        <taxon>Gammaproteobacteria</taxon>
        <taxon>Lysobacterales</taxon>
        <taxon>Lysobacteraceae</taxon>
        <taxon>Lysobacter</taxon>
    </lineage>
</organism>
<reference evidence="3" key="1">
    <citation type="journal article" date="2019" name="Int. J. Syst. Evol. Microbiol.">
        <title>The Global Catalogue of Microorganisms (GCM) 10K type strain sequencing project: providing services to taxonomists for standard genome sequencing and annotation.</title>
        <authorList>
            <consortium name="The Broad Institute Genomics Platform"/>
            <consortium name="The Broad Institute Genome Sequencing Center for Infectious Disease"/>
            <person name="Wu L."/>
            <person name="Ma J."/>
        </authorList>
    </citation>
    <scope>NUCLEOTIDE SEQUENCE [LARGE SCALE GENOMIC DNA]</scope>
    <source>
        <strain evidence="3">KACC 11407</strain>
    </source>
</reference>
<dbReference type="EMBL" id="JBHSNM010000003">
    <property type="protein sequence ID" value="MFC5570715.1"/>
    <property type="molecule type" value="Genomic_DNA"/>
</dbReference>
<protein>
    <recommendedName>
        <fullName evidence="4">DUF2007 domain-containing protein</fullName>
    </recommendedName>
</protein>
<accession>A0ABW0SNU8</accession>
<evidence type="ECO:0000313" key="3">
    <source>
        <dbReference type="Proteomes" id="UP001596036"/>
    </source>
</evidence>
<dbReference type="RefSeq" id="WP_386755159.1">
    <property type="nucleotide sequence ID" value="NZ_JBHSNM010000003.1"/>
</dbReference>
<name>A0ABW0SNU8_9GAMM</name>
<evidence type="ECO:0000256" key="1">
    <source>
        <dbReference type="SAM" id="Phobius"/>
    </source>
</evidence>
<comment type="caution">
    <text evidence="2">The sequence shown here is derived from an EMBL/GenBank/DDBJ whole genome shotgun (WGS) entry which is preliminary data.</text>
</comment>
<feature type="transmembrane region" description="Helical" evidence="1">
    <location>
        <begin position="106"/>
        <end position="126"/>
    </location>
</feature>
<keyword evidence="1" id="KW-1133">Transmembrane helix</keyword>
<proteinExistence type="predicted"/>
<evidence type="ECO:0008006" key="4">
    <source>
        <dbReference type="Google" id="ProtNLM"/>
    </source>
</evidence>
<dbReference type="Proteomes" id="UP001596036">
    <property type="component" value="Unassembled WGS sequence"/>
</dbReference>
<gene>
    <name evidence="2" type="ORF">ACFPN1_11645</name>
</gene>
<keyword evidence="1" id="KW-0812">Transmembrane</keyword>
<evidence type="ECO:0000313" key="2">
    <source>
        <dbReference type="EMBL" id="MFC5570715.1"/>
    </source>
</evidence>
<keyword evidence="3" id="KW-1185">Reference proteome</keyword>
<sequence>MRQVFSSLRLENVESVAQLLRDAGIEVRISNGRSYKGKMRSRASYSDDSAPKPAVWVVHSEDHTRAREILRDNGLLESTRPSDSFLPMSFHTEEARDAKTPAQKRVFRFKLVLLGGMALIIVLAMLRGCYTPRQAPVSKPAAPAVSDRAARQGGTPESLALVVFAREVPAEKMVLCLSIDDADASGAIVAAMTQPGHVVVPMSQCVREYDPDRGSYQAATGKPALLATVRSFKPTGPDAGTVEFESFHHGQYAHYKTLEVKRVDGAWQVVKVLRHVASFGMTE</sequence>